<comment type="caution">
    <text evidence="2">The sequence shown here is derived from an EMBL/GenBank/DDBJ whole genome shotgun (WGS) entry which is preliminary data.</text>
</comment>
<dbReference type="Gene3D" id="2.40.160.100">
    <property type="match status" value="1"/>
</dbReference>
<proteinExistence type="predicted"/>
<name>A0ABT8VNK6_9FLAO</name>
<evidence type="ECO:0008006" key="4">
    <source>
        <dbReference type="Google" id="ProtNLM"/>
    </source>
</evidence>
<dbReference type="EMBL" id="JAUMIT010000001">
    <property type="protein sequence ID" value="MDO3693556.1"/>
    <property type="molecule type" value="Genomic_DNA"/>
</dbReference>
<dbReference type="RefSeq" id="WP_302882806.1">
    <property type="nucleotide sequence ID" value="NZ_JAUMIT010000001.1"/>
</dbReference>
<protein>
    <recommendedName>
        <fullName evidence="4">Alginate export domain-containing protein</fullName>
    </recommendedName>
</protein>
<evidence type="ECO:0000313" key="3">
    <source>
        <dbReference type="Proteomes" id="UP001168642"/>
    </source>
</evidence>
<keyword evidence="1" id="KW-0732">Signal</keyword>
<evidence type="ECO:0000256" key="1">
    <source>
        <dbReference type="SAM" id="SignalP"/>
    </source>
</evidence>
<evidence type="ECO:0000313" key="2">
    <source>
        <dbReference type="EMBL" id="MDO3693556.1"/>
    </source>
</evidence>
<sequence length="417" mass="45262">MKLTKSLLVAAFAFTTIANAQEEKPSFSLAGEFRPRTEWIDGFNYKYQPAAAAAPAGNTSGRVGTPGYIETTVRAALNATYTTSSYTTYIGLQEVFTLGDRPQISATGNGNLRVQEAWADLKIFKALSVKLGRQPLSYDDQRILGGLGWAQQARTHDVGILKYKKSGYAIDAGYSLNTSKDNIYDTALLFSYREMAFIHANKKFGNFNISALILNTNFQNGTPNKSNLTTAGIHFDTKLGPITLNGNGYIQDGQRAGDTTVDMAYLASLNAGLKIDDKTSVGLGGEIISGKTTDSAGFFPLYGTNHAFNGLMDRFYVGNHAGGNGLVDLNAKVSTKLIKGISTTLMGHYFKEESLTKNNLGTEIDLVVAKKLKGYSVIAGYSQFFESDDFPNPATNAPGKDTQNWAWLMLIITPKFL</sequence>
<feature type="chain" id="PRO_5046313423" description="Alginate export domain-containing protein" evidence="1">
    <location>
        <begin position="21"/>
        <end position="417"/>
    </location>
</feature>
<dbReference type="InterPro" id="IPR053728">
    <property type="entry name" value="Alginate_Permeability_Chnl"/>
</dbReference>
<gene>
    <name evidence="2" type="ORF">QVZ41_01675</name>
</gene>
<keyword evidence="3" id="KW-1185">Reference proteome</keyword>
<reference evidence="2" key="1">
    <citation type="submission" date="2023-07" db="EMBL/GenBank/DDBJ databases">
        <title>Wenyingzhuangia sp. chi5 genome sequencing and assembly.</title>
        <authorList>
            <person name="Park S."/>
        </authorList>
    </citation>
    <scope>NUCLEOTIDE SEQUENCE</scope>
    <source>
        <strain evidence="2">Chi5</strain>
    </source>
</reference>
<dbReference type="Proteomes" id="UP001168642">
    <property type="component" value="Unassembled WGS sequence"/>
</dbReference>
<organism evidence="2 3">
    <name type="scientific">Wenyingzhuangia gilva</name>
    <dbReference type="NCBI Taxonomy" id="3057677"/>
    <lineage>
        <taxon>Bacteria</taxon>
        <taxon>Pseudomonadati</taxon>
        <taxon>Bacteroidota</taxon>
        <taxon>Flavobacteriia</taxon>
        <taxon>Flavobacteriales</taxon>
        <taxon>Flavobacteriaceae</taxon>
        <taxon>Wenyingzhuangia</taxon>
    </lineage>
</organism>
<accession>A0ABT8VNK6</accession>
<feature type="signal peptide" evidence="1">
    <location>
        <begin position="1"/>
        <end position="20"/>
    </location>
</feature>
<dbReference type="SUPFAM" id="SSF56935">
    <property type="entry name" value="Porins"/>
    <property type="match status" value="1"/>
</dbReference>